<gene>
    <name evidence="5" type="ORF">SAMN05192551_103121</name>
</gene>
<dbReference type="PANTHER" id="PTHR33397">
    <property type="entry name" value="UPF0331 PROTEIN YUTE"/>
    <property type="match status" value="1"/>
</dbReference>
<dbReference type="Proteomes" id="UP000199287">
    <property type="component" value="Unassembled WGS sequence"/>
</dbReference>
<dbReference type="Gene3D" id="1.20.120.580">
    <property type="entry name" value="bsu32300-like"/>
    <property type="match status" value="1"/>
</dbReference>
<dbReference type="EMBL" id="FOQA01000003">
    <property type="protein sequence ID" value="SFH80869.1"/>
    <property type="molecule type" value="Genomic_DNA"/>
</dbReference>
<evidence type="ECO:0000256" key="1">
    <source>
        <dbReference type="ARBA" id="ARBA00022649"/>
    </source>
</evidence>
<dbReference type="GO" id="GO:0004540">
    <property type="term" value="F:RNA nuclease activity"/>
    <property type="evidence" value="ECO:0007669"/>
    <property type="project" value="InterPro"/>
</dbReference>
<evidence type="ECO:0000256" key="4">
    <source>
        <dbReference type="ARBA" id="ARBA00024207"/>
    </source>
</evidence>
<accession>A0A1I3D2V4</accession>
<evidence type="ECO:0000313" key="6">
    <source>
        <dbReference type="Proteomes" id="UP000199287"/>
    </source>
</evidence>
<organism evidence="5 6">
    <name type="scientific">Tindallia magadiensis</name>
    <dbReference type="NCBI Taxonomy" id="69895"/>
    <lineage>
        <taxon>Bacteria</taxon>
        <taxon>Bacillati</taxon>
        <taxon>Bacillota</taxon>
        <taxon>Clostridia</taxon>
        <taxon>Peptostreptococcales</taxon>
        <taxon>Tindalliaceae</taxon>
        <taxon>Tindallia</taxon>
    </lineage>
</organism>
<proteinExistence type="inferred from homology"/>
<dbReference type="InterPro" id="IPR008201">
    <property type="entry name" value="HepT-like"/>
</dbReference>
<sequence>MAILLSEQSMKIPSTPLNQWMHYREKLQQQFPQQTIDLTILNTANPILKQQIFYYGYQVGLRNKEEYLQFRMKTYQQQFDMIHIQEKIISKEEREKLIKIIGFRNIIAHQYAEISIEVLYRILVKDIDDLKPIANRLTTYAGV</sequence>
<keyword evidence="2" id="KW-0540">Nuclease</keyword>
<dbReference type="AlphaFoldDB" id="A0A1I3D2V4"/>
<name>A0A1I3D2V4_9FIRM</name>
<evidence type="ECO:0000256" key="3">
    <source>
        <dbReference type="ARBA" id="ARBA00022801"/>
    </source>
</evidence>
<keyword evidence="1" id="KW-1277">Toxin-antitoxin system</keyword>
<comment type="similarity">
    <text evidence="4">Belongs to the HepT RNase toxin family.</text>
</comment>
<dbReference type="PANTHER" id="PTHR33397:SF5">
    <property type="entry name" value="RNASE YUTE-RELATED"/>
    <property type="match status" value="1"/>
</dbReference>
<dbReference type="InterPro" id="IPR052379">
    <property type="entry name" value="Type_VII_TA_RNase"/>
</dbReference>
<dbReference type="OrthoDB" id="9796612at2"/>
<evidence type="ECO:0000256" key="2">
    <source>
        <dbReference type="ARBA" id="ARBA00022722"/>
    </source>
</evidence>
<dbReference type="Pfam" id="PF01934">
    <property type="entry name" value="HepT-like"/>
    <property type="match status" value="1"/>
</dbReference>
<reference evidence="6" key="1">
    <citation type="submission" date="2016-10" db="EMBL/GenBank/DDBJ databases">
        <authorList>
            <person name="Varghese N."/>
            <person name="Submissions S."/>
        </authorList>
    </citation>
    <scope>NUCLEOTIDE SEQUENCE [LARGE SCALE GENOMIC DNA]</scope>
    <source>
        <strain evidence="6">Z-7934</strain>
    </source>
</reference>
<dbReference type="GO" id="GO:0110001">
    <property type="term" value="C:toxin-antitoxin complex"/>
    <property type="evidence" value="ECO:0007669"/>
    <property type="project" value="InterPro"/>
</dbReference>
<dbReference type="GO" id="GO:0016787">
    <property type="term" value="F:hydrolase activity"/>
    <property type="evidence" value="ECO:0007669"/>
    <property type="project" value="UniProtKB-KW"/>
</dbReference>
<protein>
    <recommendedName>
        <fullName evidence="7">DUF86 domain-containing protein</fullName>
    </recommendedName>
</protein>
<keyword evidence="6" id="KW-1185">Reference proteome</keyword>
<dbReference type="InterPro" id="IPR037038">
    <property type="entry name" value="HepT-like_sf"/>
</dbReference>
<keyword evidence="3" id="KW-0378">Hydrolase</keyword>
<evidence type="ECO:0008006" key="7">
    <source>
        <dbReference type="Google" id="ProtNLM"/>
    </source>
</evidence>
<evidence type="ECO:0000313" key="5">
    <source>
        <dbReference type="EMBL" id="SFH80869.1"/>
    </source>
</evidence>